<dbReference type="RefSeq" id="WP_095505150.1">
    <property type="nucleotide sequence ID" value="NZ_BSNC01000004.1"/>
</dbReference>
<dbReference type="EMBL" id="BSNC01000004">
    <property type="protein sequence ID" value="GLP96417.1"/>
    <property type="molecule type" value="Genomic_DNA"/>
</dbReference>
<evidence type="ECO:0000313" key="2">
    <source>
        <dbReference type="EMBL" id="GLP96417.1"/>
    </source>
</evidence>
<dbReference type="Proteomes" id="UP001161422">
    <property type="component" value="Unassembled WGS sequence"/>
</dbReference>
<keyword evidence="3" id="KW-1185">Reference proteome</keyword>
<accession>A0AA37W1M1</accession>
<comment type="caution">
    <text evidence="2">The sequence shown here is derived from an EMBL/GenBank/DDBJ whole genome shotgun (WGS) entry which is preliminary data.</text>
</comment>
<dbReference type="AlphaFoldDB" id="A0AA37W1M1"/>
<keyword evidence="1" id="KW-0812">Transmembrane</keyword>
<sequence>MSDQQMTLKQALGTPPKMIAAGVWFFLTFAMTPLLVAVAARVAVVTGGSDAGIWNTIVSGAVFQDATLMAMLAATLVGEILFFGLPFYLGKDVVKLLKQKTDGLFKKKSKDAEKTADA</sequence>
<evidence type="ECO:0000313" key="3">
    <source>
        <dbReference type="Proteomes" id="UP001161422"/>
    </source>
</evidence>
<feature type="transmembrane region" description="Helical" evidence="1">
    <location>
        <begin position="66"/>
        <end position="89"/>
    </location>
</feature>
<feature type="transmembrane region" description="Helical" evidence="1">
    <location>
        <begin position="21"/>
        <end position="46"/>
    </location>
</feature>
<reference evidence="2" key="2">
    <citation type="submission" date="2023-01" db="EMBL/GenBank/DDBJ databases">
        <title>Draft genome sequence of Paraferrimonas sedimenticola strain NBRC 101628.</title>
        <authorList>
            <person name="Sun Q."/>
            <person name="Mori K."/>
        </authorList>
    </citation>
    <scope>NUCLEOTIDE SEQUENCE</scope>
    <source>
        <strain evidence="2">NBRC 101628</strain>
    </source>
</reference>
<gene>
    <name evidence="2" type="ORF">GCM10007895_17230</name>
</gene>
<proteinExistence type="predicted"/>
<protein>
    <submittedName>
        <fullName evidence="2">Uncharacterized protein</fullName>
    </submittedName>
</protein>
<keyword evidence="1" id="KW-1133">Transmembrane helix</keyword>
<keyword evidence="1" id="KW-0472">Membrane</keyword>
<name>A0AA37W1M1_9GAMM</name>
<reference evidence="2" key="1">
    <citation type="journal article" date="2014" name="Int. J. Syst. Evol. Microbiol.">
        <title>Complete genome sequence of Corynebacterium casei LMG S-19264T (=DSM 44701T), isolated from a smear-ripened cheese.</title>
        <authorList>
            <consortium name="US DOE Joint Genome Institute (JGI-PGF)"/>
            <person name="Walter F."/>
            <person name="Albersmeier A."/>
            <person name="Kalinowski J."/>
            <person name="Ruckert C."/>
        </authorList>
    </citation>
    <scope>NUCLEOTIDE SEQUENCE</scope>
    <source>
        <strain evidence="2">NBRC 101628</strain>
    </source>
</reference>
<evidence type="ECO:0000256" key="1">
    <source>
        <dbReference type="SAM" id="Phobius"/>
    </source>
</evidence>
<organism evidence="2 3">
    <name type="scientific">Paraferrimonas sedimenticola</name>
    <dbReference type="NCBI Taxonomy" id="375674"/>
    <lineage>
        <taxon>Bacteria</taxon>
        <taxon>Pseudomonadati</taxon>
        <taxon>Pseudomonadota</taxon>
        <taxon>Gammaproteobacteria</taxon>
        <taxon>Alteromonadales</taxon>
        <taxon>Ferrimonadaceae</taxon>
        <taxon>Paraferrimonas</taxon>
    </lineage>
</organism>